<evidence type="ECO:0000256" key="3">
    <source>
        <dbReference type="ARBA" id="ARBA00022529"/>
    </source>
</evidence>
<feature type="disulfide bond" evidence="7">
    <location>
        <begin position="45"/>
        <end position="55"/>
    </location>
</feature>
<keyword evidence="6" id="KW-0326">Glycosidase</keyword>
<sequence length="98" mass="11078">MQHASLLLLLPSLAGALLMFPQVEFRDECMKAMCEEDSGCLPEGCTPDSAGRLGCGYFKLNIYQYKQCYQPGKLVHEPEEDAWERCAEDYNCSQMCVQ</sequence>
<protein>
    <recommendedName>
        <fullName evidence="2">lysozyme</fullName>
        <ecNumber evidence="2">3.2.1.17</ecNumber>
    </recommendedName>
</protein>
<feature type="disulfide bond" evidence="7">
    <location>
        <begin position="68"/>
        <end position="96"/>
    </location>
</feature>
<name>A0A914W2B0_9BILA</name>
<evidence type="ECO:0000256" key="5">
    <source>
        <dbReference type="ARBA" id="ARBA00022801"/>
    </source>
</evidence>
<evidence type="ECO:0000313" key="10">
    <source>
        <dbReference type="WBParaSite" id="PSAMB.scaffold2990size20176.g19896.t1"/>
    </source>
</evidence>
<dbReference type="GO" id="GO:0042742">
    <property type="term" value="P:defense response to bacterium"/>
    <property type="evidence" value="ECO:0007669"/>
    <property type="project" value="UniProtKB-KW"/>
</dbReference>
<dbReference type="WBParaSite" id="PSAMB.scaffold2990size20176.g19896.t1">
    <property type="protein sequence ID" value="PSAMB.scaffold2990size20176.g19896.t1"/>
    <property type="gene ID" value="PSAMB.scaffold2990size20176.g19896"/>
</dbReference>
<keyword evidence="7" id="KW-1015">Disulfide bond</keyword>
<feature type="disulfide bond" evidence="7">
    <location>
        <begin position="34"/>
        <end position="40"/>
    </location>
</feature>
<keyword evidence="9" id="KW-1185">Reference proteome</keyword>
<dbReference type="PROSITE" id="PS51909">
    <property type="entry name" value="LYSOZYME_I"/>
    <property type="match status" value="1"/>
</dbReference>
<evidence type="ECO:0000313" key="9">
    <source>
        <dbReference type="Proteomes" id="UP000887566"/>
    </source>
</evidence>
<dbReference type="Gene3D" id="1.10.530.10">
    <property type="match status" value="1"/>
</dbReference>
<evidence type="ECO:0000256" key="6">
    <source>
        <dbReference type="ARBA" id="ARBA00023295"/>
    </source>
</evidence>
<evidence type="ECO:0000256" key="1">
    <source>
        <dbReference type="ARBA" id="ARBA00000632"/>
    </source>
</evidence>
<comment type="catalytic activity">
    <reaction evidence="1">
        <text>Hydrolysis of (1-&gt;4)-beta-linkages between N-acetylmuramic acid and N-acetyl-D-glucosamine residues in a peptidoglycan and between N-acetyl-D-glucosamine residues in chitodextrins.</text>
        <dbReference type="EC" id="3.2.1.17"/>
    </reaction>
</comment>
<dbReference type="Pfam" id="PF05497">
    <property type="entry name" value="Destabilase"/>
    <property type="match status" value="1"/>
</dbReference>
<evidence type="ECO:0000256" key="7">
    <source>
        <dbReference type="PIRSR" id="PIRSR608597-3"/>
    </source>
</evidence>
<evidence type="ECO:0000256" key="2">
    <source>
        <dbReference type="ARBA" id="ARBA00012732"/>
    </source>
</evidence>
<keyword evidence="5" id="KW-0378">Hydrolase</keyword>
<reference evidence="10" key="1">
    <citation type="submission" date="2022-11" db="UniProtKB">
        <authorList>
            <consortium name="WormBaseParasite"/>
        </authorList>
    </citation>
    <scope>IDENTIFICATION</scope>
</reference>
<proteinExistence type="predicted"/>
<evidence type="ECO:0000256" key="4">
    <source>
        <dbReference type="ARBA" id="ARBA00022638"/>
    </source>
</evidence>
<dbReference type="GO" id="GO:0003796">
    <property type="term" value="F:lysozyme activity"/>
    <property type="evidence" value="ECO:0007669"/>
    <property type="project" value="UniProtKB-EC"/>
</dbReference>
<feature type="chain" id="PRO_5037617990" description="lysozyme" evidence="8">
    <location>
        <begin position="17"/>
        <end position="98"/>
    </location>
</feature>
<evidence type="ECO:0000256" key="8">
    <source>
        <dbReference type="SAM" id="SignalP"/>
    </source>
</evidence>
<accession>A0A914W2B0</accession>
<keyword evidence="8" id="KW-0732">Signal</keyword>
<keyword evidence="4" id="KW-0081">Bacteriolytic enzyme</keyword>
<keyword evidence="3" id="KW-0929">Antimicrobial</keyword>
<dbReference type="GO" id="GO:0031640">
    <property type="term" value="P:killing of cells of another organism"/>
    <property type="evidence" value="ECO:0007669"/>
    <property type="project" value="UniProtKB-KW"/>
</dbReference>
<organism evidence="9 10">
    <name type="scientific">Plectus sambesii</name>
    <dbReference type="NCBI Taxonomy" id="2011161"/>
    <lineage>
        <taxon>Eukaryota</taxon>
        <taxon>Metazoa</taxon>
        <taxon>Ecdysozoa</taxon>
        <taxon>Nematoda</taxon>
        <taxon>Chromadorea</taxon>
        <taxon>Plectida</taxon>
        <taxon>Plectina</taxon>
        <taxon>Plectoidea</taxon>
        <taxon>Plectidae</taxon>
        <taxon>Plectus</taxon>
    </lineage>
</organism>
<dbReference type="InterPro" id="IPR008597">
    <property type="entry name" value="Invert_lysozyme"/>
</dbReference>
<dbReference type="EC" id="3.2.1.17" evidence="2"/>
<dbReference type="AlphaFoldDB" id="A0A914W2B0"/>
<feature type="disulfide bond" evidence="7">
    <location>
        <begin position="86"/>
        <end position="92"/>
    </location>
</feature>
<feature type="signal peptide" evidence="8">
    <location>
        <begin position="1"/>
        <end position="16"/>
    </location>
</feature>
<dbReference type="Proteomes" id="UP000887566">
    <property type="component" value="Unplaced"/>
</dbReference>